<dbReference type="InterPro" id="IPR040370">
    <property type="entry name" value="CCDC74A/CCDC74B/CCDC92"/>
</dbReference>
<feature type="domain" description="CCDC92/74 N-terminal" evidence="4">
    <location>
        <begin position="50"/>
        <end position="104"/>
    </location>
</feature>
<dbReference type="PANTHER" id="PTHR14882:SF5">
    <property type="entry name" value="COILED-COIL DOMAIN CONTAINING 74A"/>
    <property type="match status" value="1"/>
</dbReference>
<keyword evidence="7" id="KW-1185">Reference proteome</keyword>
<dbReference type="GeneTree" id="ENSGT00390000007249"/>
<dbReference type="InParanoid" id="A0A287BR60"/>
<feature type="compositionally biased region" description="Basic and acidic residues" evidence="3">
    <location>
        <begin position="238"/>
        <end position="251"/>
    </location>
</feature>
<dbReference type="InterPro" id="IPR029422">
    <property type="entry name" value="CCDC74_C"/>
</dbReference>
<evidence type="ECO:0000313" key="6">
    <source>
        <dbReference type="Ensembl" id="ENSSSCP00000058935.2"/>
    </source>
</evidence>
<dbReference type="Bgee" id="ENSSSCG00000010106">
    <property type="expression patterns" value="Expressed in testis and 24 other cell types or tissues"/>
</dbReference>
<evidence type="ECO:0000256" key="3">
    <source>
        <dbReference type="SAM" id="MobiDB-lite"/>
    </source>
</evidence>
<reference evidence="6" key="3">
    <citation type="submission" date="2025-08" db="UniProtKB">
        <authorList>
            <consortium name="Ensembl"/>
        </authorList>
    </citation>
    <scope>IDENTIFICATION</scope>
</reference>
<dbReference type="AlphaFoldDB" id="A0A287BR60"/>
<dbReference type="ExpressionAtlas" id="A0A287BR60">
    <property type="expression patterns" value="baseline"/>
</dbReference>
<evidence type="ECO:0000256" key="2">
    <source>
        <dbReference type="SAM" id="Coils"/>
    </source>
</evidence>
<feature type="compositionally biased region" description="Low complexity" evidence="3">
    <location>
        <begin position="11"/>
        <end position="25"/>
    </location>
</feature>
<feature type="region of interest" description="Disordered" evidence="3">
    <location>
        <begin position="1"/>
        <end position="44"/>
    </location>
</feature>
<feature type="domain" description="Coiled coil protein 74 C-terminal" evidence="5">
    <location>
        <begin position="192"/>
        <end position="313"/>
    </location>
</feature>
<feature type="region of interest" description="Disordered" evidence="3">
    <location>
        <begin position="96"/>
        <end position="138"/>
    </location>
</feature>
<evidence type="ECO:0000259" key="5">
    <source>
        <dbReference type="Pfam" id="PF14917"/>
    </source>
</evidence>
<dbReference type="Pfam" id="PF14917">
    <property type="entry name" value="CCDC74_C"/>
    <property type="match status" value="1"/>
</dbReference>
<dbReference type="Pfam" id="PF14916">
    <property type="entry name" value="CCDC92"/>
    <property type="match status" value="1"/>
</dbReference>
<gene>
    <name evidence="6" type="primary">CCDC74B</name>
</gene>
<feature type="coiled-coil region" evidence="2">
    <location>
        <begin position="46"/>
        <end position="91"/>
    </location>
</feature>
<evidence type="ECO:0000313" key="7">
    <source>
        <dbReference type="Proteomes" id="UP000008227"/>
    </source>
</evidence>
<dbReference type="FunCoup" id="A0A287BR60">
    <property type="interactions" value="406"/>
</dbReference>
<name>A0A287BR60_PIG</name>
<reference evidence="6" key="2">
    <citation type="journal article" date="2020" name="Gigascience">
        <title>An improved pig reference genome sequence to enable pig genetics and genomics research.</title>
        <authorList>
            <person name="Warr A."/>
            <person name="Affara N."/>
            <person name="Aken B."/>
            <person name="Beiki H."/>
            <person name="Bickhart D.M."/>
            <person name="Billis K."/>
            <person name="Chow W."/>
            <person name="Eory L."/>
            <person name="Finlayson H.A."/>
            <person name="Flicek P."/>
            <person name="Giron C.G."/>
            <person name="Griffin D.K."/>
            <person name="Hall R."/>
            <person name="Hannum G."/>
            <person name="Hourlier T."/>
            <person name="Howe K."/>
            <person name="Hume D.A."/>
            <person name="Izuogu O."/>
            <person name="Kim K."/>
            <person name="Koren S."/>
            <person name="Liu H."/>
            <person name="Manchanda N."/>
            <person name="Martin F.J."/>
            <person name="Nonneman D.J."/>
            <person name="O'Connor R.E."/>
            <person name="Phillippy A.M."/>
            <person name="Rohrer G.A."/>
            <person name="Rosen B.D."/>
            <person name="Rund L.A."/>
            <person name="Sargent C.A."/>
            <person name="Schook L.B."/>
            <person name="Schroeder S.G."/>
            <person name="Schwartz A.S."/>
            <person name="Skinner B.M."/>
            <person name="Talbot R."/>
            <person name="Tseng E."/>
            <person name="Tuggle C.K."/>
            <person name="Watson M."/>
            <person name="Smith T.P.L."/>
            <person name="Archibald A.L."/>
        </authorList>
    </citation>
    <scope>NUCLEOTIDE SEQUENCE [LARGE SCALE GENOMIC DNA]</scope>
    <source>
        <strain evidence="6">Duroc</strain>
    </source>
</reference>
<dbReference type="PANTHER" id="PTHR14882">
    <property type="entry name" value="COILED-COIL DOMAIN-CONTAINING 74A"/>
    <property type="match status" value="1"/>
</dbReference>
<dbReference type="InterPro" id="IPR039496">
    <property type="entry name" value="CCDC92/74_N"/>
</dbReference>
<reference evidence="6" key="4">
    <citation type="submission" date="2025-09" db="UniProtKB">
        <authorList>
            <consortium name="Ensembl"/>
        </authorList>
    </citation>
    <scope>IDENTIFICATION</scope>
</reference>
<dbReference type="Proteomes" id="UP000008227">
    <property type="component" value="Chromosome 14"/>
</dbReference>
<organism evidence="6 7">
    <name type="scientific">Sus scrofa</name>
    <name type="common">Pig</name>
    <dbReference type="NCBI Taxonomy" id="9823"/>
    <lineage>
        <taxon>Eukaryota</taxon>
        <taxon>Metazoa</taxon>
        <taxon>Chordata</taxon>
        <taxon>Craniata</taxon>
        <taxon>Vertebrata</taxon>
        <taxon>Euteleostomi</taxon>
        <taxon>Mammalia</taxon>
        <taxon>Eutheria</taxon>
        <taxon>Laurasiatheria</taxon>
        <taxon>Artiodactyla</taxon>
        <taxon>Suina</taxon>
        <taxon>Suidae</taxon>
        <taxon>Sus</taxon>
    </lineage>
</organism>
<dbReference type="Ensembl" id="ENSSSCT00000063693.3">
    <property type="protein sequence ID" value="ENSSSCP00000058935.2"/>
    <property type="gene ID" value="ENSSSCG00000010106.5"/>
</dbReference>
<feature type="region of interest" description="Disordered" evidence="3">
    <location>
        <begin position="229"/>
        <end position="263"/>
    </location>
</feature>
<sequence>MNTARLAAGQRSPSSGIPGSRGSSRSRPRLPAVSPHPGQHGAQLGLSEAQKRVLDLEKSLQFLQQQHSETLIKLHEEIEHLKRENKDLHYKLIMNQKPQKKGSISSSSFQSNKSISNTTVTGKARLQPSSSKKQDLKADVPLKSDLEEELSATAPQGLARDEEVKSYPMAGLAAGSQQRGRLVPGALAAMSLPPHLRKPTTLQQCEVVIRQLWNANLLQAQELQHLKSLLEGSQRPKAAPERASSPKDQEAPHPGAMHLPKVPTKGVSKKCLILSPVAVAERAVLPALRQSLKSNLAERQKRLQVVQSRRVHRPVL</sequence>
<dbReference type="eggNOG" id="ENOG502S0SP">
    <property type="taxonomic scope" value="Eukaryota"/>
</dbReference>
<evidence type="ECO:0000256" key="1">
    <source>
        <dbReference type="ARBA" id="ARBA00023054"/>
    </source>
</evidence>
<dbReference type="STRING" id="9823.ENSSSCP00000058935"/>
<evidence type="ECO:0000259" key="4">
    <source>
        <dbReference type="Pfam" id="PF14916"/>
    </source>
</evidence>
<accession>A0A287BR60</accession>
<feature type="compositionally biased region" description="Low complexity" evidence="3">
    <location>
        <begin position="101"/>
        <end position="117"/>
    </location>
</feature>
<reference evidence="7" key="1">
    <citation type="submission" date="2009-11" db="EMBL/GenBank/DDBJ databases">
        <authorList>
            <consortium name="Porcine genome sequencing project"/>
        </authorList>
    </citation>
    <scope>NUCLEOTIDE SEQUENCE [LARGE SCALE GENOMIC DNA]</scope>
    <source>
        <strain evidence="7">Duroc</strain>
    </source>
</reference>
<proteinExistence type="predicted"/>
<protein>
    <submittedName>
        <fullName evidence="6">Coiled-coil domain containing 74B</fullName>
    </submittedName>
</protein>
<keyword evidence="1 2" id="KW-0175">Coiled coil</keyword>